<dbReference type="InterPro" id="IPR013057">
    <property type="entry name" value="AA_transpt_TM"/>
</dbReference>
<feature type="transmembrane region" description="Helical" evidence="5">
    <location>
        <begin position="175"/>
        <end position="195"/>
    </location>
</feature>
<proteinExistence type="predicted"/>
<gene>
    <name evidence="7" type="ORF">KFE25_011147</name>
</gene>
<accession>A0A8J5XPM4</accession>
<dbReference type="Proteomes" id="UP000751190">
    <property type="component" value="Unassembled WGS sequence"/>
</dbReference>
<dbReference type="Pfam" id="PF01490">
    <property type="entry name" value="Aa_trans"/>
    <property type="match status" value="1"/>
</dbReference>
<evidence type="ECO:0000256" key="4">
    <source>
        <dbReference type="ARBA" id="ARBA00023136"/>
    </source>
</evidence>
<feature type="transmembrane region" description="Helical" evidence="5">
    <location>
        <begin position="57"/>
        <end position="75"/>
    </location>
</feature>
<reference evidence="7" key="1">
    <citation type="submission" date="2021-05" db="EMBL/GenBank/DDBJ databases">
        <title>The genome of the haptophyte Pavlova lutheri (Diacronema luteri, Pavlovales) - a model for lipid biosynthesis in eukaryotic algae.</title>
        <authorList>
            <person name="Hulatt C.J."/>
            <person name="Posewitz M.C."/>
        </authorList>
    </citation>
    <scope>NUCLEOTIDE SEQUENCE</scope>
    <source>
        <strain evidence="7">NIVA-4/92</strain>
    </source>
</reference>
<keyword evidence="2 5" id="KW-0812">Transmembrane</keyword>
<feature type="transmembrane region" description="Helical" evidence="5">
    <location>
        <begin position="410"/>
        <end position="430"/>
    </location>
</feature>
<feature type="domain" description="Amino acid transporter transmembrane" evidence="6">
    <location>
        <begin position="26"/>
        <end position="391"/>
    </location>
</feature>
<feature type="transmembrane region" description="Helical" evidence="5">
    <location>
        <begin position="367"/>
        <end position="389"/>
    </location>
</feature>
<organism evidence="7 8">
    <name type="scientific">Diacronema lutheri</name>
    <name type="common">Unicellular marine alga</name>
    <name type="synonym">Monochrysis lutheri</name>
    <dbReference type="NCBI Taxonomy" id="2081491"/>
    <lineage>
        <taxon>Eukaryota</taxon>
        <taxon>Haptista</taxon>
        <taxon>Haptophyta</taxon>
        <taxon>Pavlovophyceae</taxon>
        <taxon>Pavlovales</taxon>
        <taxon>Pavlovaceae</taxon>
        <taxon>Diacronema</taxon>
    </lineage>
</organism>
<feature type="transmembrane region" description="Helical" evidence="5">
    <location>
        <begin position="253"/>
        <end position="277"/>
    </location>
</feature>
<dbReference type="AlphaFoldDB" id="A0A8J5XPM4"/>
<dbReference type="PANTHER" id="PTHR22950">
    <property type="entry name" value="AMINO ACID TRANSPORTER"/>
    <property type="match status" value="1"/>
</dbReference>
<evidence type="ECO:0000256" key="1">
    <source>
        <dbReference type="ARBA" id="ARBA00004141"/>
    </source>
</evidence>
<evidence type="ECO:0000313" key="7">
    <source>
        <dbReference type="EMBL" id="KAG8463150.1"/>
    </source>
</evidence>
<sequence length="433" mass="44795">MADAPLLVHDEEEDVTKVLSTRPAREGTVASSILSLVISACGAGVLSLPFALSCTGWAAGSCTLLVFAVASAWSLELIEMRARDLGTASFEATGAALWGPRAGLLIELLLFATLAVAQVTFAVLVGDLLPPLCAQLSAPSAPPAICATRRNAIGGALALASVPSLFTRLHALRHVSLGALACLAFLLAVVCAELARRAARGELARAGRPLRPPADWTAWLGAFPIQTAAFSNQFNYTAMMAELQRPTPERLRVVRLTSVGACFAVCCAYGLVGYAIFGEGVTGDLLEAFGAARGSLGGALRAGRAALAACLILKVPLLLQPMRSIAIGWASRACGDGGCAYVHGCTTAALLCGIYCASTLLERVEDVFAIAGALGLMLVCFVVPGSFAFRPPFSSARRASTRLRVQGAALIAFGSVLTATSVFACISNLARVQ</sequence>
<name>A0A8J5XPM4_DIALT</name>
<dbReference type="OMA" id="YACIVTA"/>
<dbReference type="OrthoDB" id="28208at2759"/>
<feature type="transmembrane region" description="Helical" evidence="5">
    <location>
        <begin position="302"/>
        <end position="319"/>
    </location>
</feature>
<keyword evidence="8" id="KW-1185">Reference proteome</keyword>
<evidence type="ECO:0000256" key="5">
    <source>
        <dbReference type="SAM" id="Phobius"/>
    </source>
</evidence>
<comment type="caution">
    <text evidence="7">The sequence shown here is derived from an EMBL/GenBank/DDBJ whole genome shotgun (WGS) entry which is preliminary data.</text>
</comment>
<feature type="transmembrane region" description="Helical" evidence="5">
    <location>
        <begin position="104"/>
        <end position="125"/>
    </location>
</feature>
<dbReference type="GO" id="GO:0015179">
    <property type="term" value="F:L-amino acid transmembrane transporter activity"/>
    <property type="evidence" value="ECO:0007669"/>
    <property type="project" value="TreeGrafter"/>
</dbReference>
<keyword evidence="3 5" id="KW-1133">Transmembrane helix</keyword>
<comment type="subcellular location">
    <subcellularLocation>
        <location evidence="1">Membrane</location>
        <topology evidence="1">Multi-pass membrane protein</topology>
    </subcellularLocation>
</comment>
<evidence type="ECO:0000256" key="3">
    <source>
        <dbReference type="ARBA" id="ARBA00022989"/>
    </source>
</evidence>
<evidence type="ECO:0000256" key="2">
    <source>
        <dbReference type="ARBA" id="ARBA00022692"/>
    </source>
</evidence>
<evidence type="ECO:0000259" key="6">
    <source>
        <dbReference type="Pfam" id="PF01490"/>
    </source>
</evidence>
<feature type="transmembrane region" description="Helical" evidence="5">
    <location>
        <begin position="29"/>
        <end position="51"/>
    </location>
</feature>
<feature type="transmembrane region" description="Helical" evidence="5">
    <location>
        <begin position="340"/>
        <end position="361"/>
    </location>
</feature>
<keyword evidence="4 5" id="KW-0472">Membrane</keyword>
<protein>
    <recommendedName>
        <fullName evidence="6">Amino acid transporter transmembrane domain-containing protein</fullName>
    </recommendedName>
</protein>
<evidence type="ECO:0000313" key="8">
    <source>
        <dbReference type="Proteomes" id="UP000751190"/>
    </source>
</evidence>
<dbReference type="EMBL" id="JAGTXO010000017">
    <property type="protein sequence ID" value="KAG8463150.1"/>
    <property type="molecule type" value="Genomic_DNA"/>
</dbReference>
<dbReference type="GO" id="GO:0016020">
    <property type="term" value="C:membrane"/>
    <property type="evidence" value="ECO:0007669"/>
    <property type="project" value="UniProtKB-SubCell"/>
</dbReference>